<evidence type="ECO:0000256" key="1">
    <source>
        <dbReference type="SAM" id="Phobius"/>
    </source>
</evidence>
<proteinExistence type="predicted"/>
<feature type="transmembrane region" description="Helical" evidence="1">
    <location>
        <begin position="66"/>
        <end position="91"/>
    </location>
</feature>
<evidence type="ECO:0000313" key="2">
    <source>
        <dbReference type="EMBL" id="AIF41849.1"/>
    </source>
</evidence>
<organism evidence="2 3">
    <name type="scientific">Dermacoccus nishinomiyaensis</name>
    <dbReference type="NCBI Taxonomy" id="1274"/>
    <lineage>
        <taxon>Bacteria</taxon>
        <taxon>Bacillati</taxon>
        <taxon>Actinomycetota</taxon>
        <taxon>Actinomycetes</taxon>
        <taxon>Micrococcales</taxon>
        <taxon>Dermacoccaceae</taxon>
        <taxon>Dermacoccus</taxon>
    </lineage>
</organism>
<dbReference type="EMBL" id="CP008889">
    <property type="protein sequence ID" value="AIF41849.1"/>
    <property type="molecule type" value="Genomic_DNA"/>
</dbReference>
<dbReference type="HOGENOM" id="CLU_2154243_0_0_11"/>
<keyword evidence="3" id="KW-1185">Reference proteome</keyword>
<name>A0A075JIS4_9MICO</name>
<dbReference type="KEGG" id="dni:HX89_14085"/>
<evidence type="ECO:0000313" key="3">
    <source>
        <dbReference type="Proteomes" id="UP000027986"/>
    </source>
</evidence>
<sequence length="111" mass="12038">MVSMASFTPGVDRWLRHVGASIIAAGALFSAPFVLWALAYKTYIYAETGHWYAWGAPTQIGVCNRIISYALVVLGVIGITFLGAGHVMALVRRRRAAAPRSHSPIIGAIRR</sequence>
<dbReference type="Proteomes" id="UP000027986">
    <property type="component" value="Chromosome"/>
</dbReference>
<reference evidence="2 3" key="1">
    <citation type="submission" date="2014-07" db="EMBL/GenBank/DDBJ databases">
        <title>Genome Sequencing of Dermacoccus nishinomiyaensis.</title>
        <authorList>
            <person name="Hong K.W."/>
            <person name="Chan K.G."/>
        </authorList>
    </citation>
    <scope>NUCLEOTIDE SEQUENCE [LARGE SCALE GENOMIC DNA]</scope>
    <source>
        <strain evidence="2 3">M25</strain>
    </source>
</reference>
<dbReference type="AlphaFoldDB" id="A0A075JIS4"/>
<keyword evidence="1" id="KW-0472">Membrane</keyword>
<protein>
    <submittedName>
        <fullName evidence="2">Uncharacterized protein</fullName>
    </submittedName>
</protein>
<keyword evidence="1" id="KW-0812">Transmembrane</keyword>
<keyword evidence="1" id="KW-1133">Transmembrane helix</keyword>
<gene>
    <name evidence="2" type="ORF">HX89_14085</name>
</gene>
<feature type="transmembrane region" description="Helical" evidence="1">
    <location>
        <begin position="21"/>
        <end position="46"/>
    </location>
</feature>
<accession>A0A075JIS4</accession>